<feature type="compositionally biased region" description="Polar residues" evidence="8">
    <location>
        <begin position="27"/>
        <end position="42"/>
    </location>
</feature>
<dbReference type="InterPro" id="IPR011545">
    <property type="entry name" value="DEAD/DEAH_box_helicase_dom"/>
</dbReference>
<dbReference type="OrthoDB" id="3370at2759"/>
<dbReference type="EC" id="3.6.4.13" evidence="7"/>
<comment type="function">
    <text evidence="7">RNA helicase.</text>
</comment>
<keyword evidence="4 7" id="KW-0067">ATP-binding</keyword>
<dbReference type="PROSITE" id="PS00039">
    <property type="entry name" value="DEAD_ATP_HELICASE"/>
    <property type="match status" value="1"/>
</dbReference>
<dbReference type="CDD" id="cd18787">
    <property type="entry name" value="SF2_C_DEAD"/>
    <property type="match status" value="1"/>
</dbReference>
<dbReference type="Pfam" id="PF00270">
    <property type="entry name" value="DEAD"/>
    <property type="match status" value="2"/>
</dbReference>
<dbReference type="SUPFAM" id="SSF52540">
    <property type="entry name" value="P-loop containing nucleoside triphosphate hydrolases"/>
    <property type="match status" value="2"/>
</dbReference>
<comment type="catalytic activity">
    <reaction evidence="7">
        <text>ATP + H2O = ADP + phosphate + H(+)</text>
        <dbReference type="Rhea" id="RHEA:13065"/>
        <dbReference type="ChEBI" id="CHEBI:15377"/>
        <dbReference type="ChEBI" id="CHEBI:15378"/>
        <dbReference type="ChEBI" id="CHEBI:30616"/>
        <dbReference type="ChEBI" id="CHEBI:43474"/>
        <dbReference type="ChEBI" id="CHEBI:456216"/>
        <dbReference type="EC" id="3.6.4.13"/>
    </reaction>
</comment>
<name>A0A9P7YBT9_9HELO</name>
<evidence type="ECO:0000256" key="6">
    <source>
        <dbReference type="ARBA" id="ARBA00023242"/>
    </source>
</evidence>
<dbReference type="SMART" id="SM00490">
    <property type="entry name" value="HELICc"/>
    <property type="match status" value="1"/>
</dbReference>
<evidence type="ECO:0000256" key="3">
    <source>
        <dbReference type="ARBA" id="ARBA00022806"/>
    </source>
</evidence>
<feature type="region of interest" description="Disordered" evidence="8">
    <location>
        <begin position="1"/>
        <end position="49"/>
    </location>
</feature>
<evidence type="ECO:0000313" key="11">
    <source>
        <dbReference type="EMBL" id="KAG9230342.1"/>
    </source>
</evidence>
<dbReference type="PANTHER" id="PTHR24031">
    <property type="entry name" value="RNA HELICASE"/>
    <property type="match status" value="1"/>
</dbReference>
<keyword evidence="12" id="KW-1185">Reference proteome</keyword>
<dbReference type="CDD" id="cd17956">
    <property type="entry name" value="DEADc_DDX51"/>
    <property type="match status" value="1"/>
</dbReference>
<evidence type="ECO:0000259" key="9">
    <source>
        <dbReference type="PROSITE" id="PS51192"/>
    </source>
</evidence>
<feature type="region of interest" description="Disordered" evidence="8">
    <location>
        <begin position="676"/>
        <end position="735"/>
    </location>
</feature>
<keyword evidence="6" id="KW-0539">Nucleus</keyword>
<keyword evidence="2 7" id="KW-0378">Hydrolase</keyword>
<keyword evidence="5 7" id="KW-0694">RNA-binding</keyword>
<evidence type="ECO:0000256" key="4">
    <source>
        <dbReference type="ARBA" id="ARBA00022840"/>
    </source>
</evidence>
<dbReference type="GO" id="GO:0003723">
    <property type="term" value="F:RNA binding"/>
    <property type="evidence" value="ECO:0007669"/>
    <property type="project" value="UniProtKB-UniRule"/>
</dbReference>
<evidence type="ECO:0000313" key="12">
    <source>
        <dbReference type="Proteomes" id="UP000824998"/>
    </source>
</evidence>
<feature type="domain" description="Helicase ATP-binding" evidence="9">
    <location>
        <begin position="378"/>
        <end position="619"/>
    </location>
</feature>
<feature type="compositionally biased region" description="Acidic residues" evidence="8">
    <location>
        <begin position="695"/>
        <end position="706"/>
    </location>
</feature>
<feature type="compositionally biased region" description="Basic and acidic residues" evidence="8">
    <location>
        <begin position="246"/>
        <end position="285"/>
    </location>
</feature>
<feature type="compositionally biased region" description="Basic and acidic residues" evidence="8">
    <location>
        <begin position="156"/>
        <end position="178"/>
    </location>
</feature>
<dbReference type="InterPro" id="IPR000629">
    <property type="entry name" value="RNA-helicase_DEAD-box_CS"/>
</dbReference>
<evidence type="ECO:0000256" key="7">
    <source>
        <dbReference type="RuleBase" id="RU365068"/>
    </source>
</evidence>
<dbReference type="GO" id="GO:0003724">
    <property type="term" value="F:RNA helicase activity"/>
    <property type="evidence" value="ECO:0007669"/>
    <property type="project" value="UniProtKB-EC"/>
</dbReference>
<sequence>MSSQIYARYIPSAKKQKITATTPPPEQQGQSIPKPNVLSTQDDASKTYARYIPPSKCKAGTSSVAQISNQSIEVESTKSKKRTRENLGKLEAESRAKKLKVSEEPRILEELLIDGSEEASVRTTRKSKDVESLADTRSEGVGIDTVRRNAKKEKKEKKEKDKRSRESLENLEPTQKERGRSKKEKKSKKKDIDDTSRAAALEDDVINAPDFASTPRRSHIGDPTLSESPTTGGQPKKIGRDNAPPGEDKVDAEKESEEDARHKPLMAKRERSLKKAEKLDKKEAEAQADITPEQAPEEEVKPYDLIPLPQPEPVPELLIQPNTASLPPWLASPIRVSPTTIAPFSDLGVPDEAVPILSSKGFQRAFAIQTAVLPLLLPRPKKIPGDVLVSAATGSGKTLSYVLPMVEDISRTVTTRLRGIIVLPTRELVTQAKDVAEICASAFTAGQRRGVRIGTALGTENFKSEQGALMEQEFMYDPDTYRAQILRLNSKWESSEADSDGDDEPLCGEDLTSTLEDHILNPVSKIDILICTPGRLVEHLKSTPGFSLQHVNWLVIDEADKLLDQSYQQWLDIMVGNLQRHRKGLERRPRPIQKVILSATLTRDLGQLNGLKLYRPRFVVLDGSAAAVEDFERLDEASRGHILPSTLVESAIKIDEEGIKPLYLLELLKREALLQPSSSTRPEHASSSSNSDLDSSSDTDSDSDSSDFDKSGTEPDQETEVSSLNLPQDNSTLLPESYTPRGVLVFTKSNETALRLGRLIVLLEPSSSKSIATLTSTTRSSERRAALRSFESGKLSILIASDLVSRGLDLPNLGHVINYDMPASVASYVHRVGRTARAGKTGHAWTLFTGSEAWWFLNEIGKPGNVERIASSKITKVNISPSQFGEDRRAGYENALEALKVEASPSKVKKANGT</sequence>
<feature type="compositionally biased region" description="Basic and acidic residues" evidence="8">
    <location>
        <begin position="126"/>
        <end position="138"/>
    </location>
</feature>
<dbReference type="EMBL" id="MU251681">
    <property type="protein sequence ID" value="KAG9230342.1"/>
    <property type="molecule type" value="Genomic_DNA"/>
</dbReference>
<dbReference type="Gene3D" id="3.40.50.300">
    <property type="entry name" value="P-loop containing nucleotide triphosphate hydrolases"/>
    <property type="match status" value="2"/>
</dbReference>
<gene>
    <name evidence="11" type="ORF">BJ875DRAFT_472453</name>
</gene>
<evidence type="ECO:0000259" key="10">
    <source>
        <dbReference type="PROSITE" id="PS51194"/>
    </source>
</evidence>
<dbReference type="InterPro" id="IPR027417">
    <property type="entry name" value="P-loop_NTPase"/>
</dbReference>
<dbReference type="PROSITE" id="PS51194">
    <property type="entry name" value="HELICASE_CTER"/>
    <property type="match status" value="1"/>
</dbReference>
<evidence type="ECO:0000256" key="1">
    <source>
        <dbReference type="ARBA" id="ARBA00022741"/>
    </source>
</evidence>
<accession>A0A9P7YBT9</accession>
<feature type="compositionally biased region" description="Basic residues" evidence="8">
    <location>
        <begin position="179"/>
        <end position="189"/>
    </location>
</feature>
<dbReference type="Proteomes" id="UP000824998">
    <property type="component" value="Unassembled WGS sequence"/>
</dbReference>
<proteinExistence type="inferred from homology"/>
<dbReference type="GO" id="GO:0016787">
    <property type="term" value="F:hydrolase activity"/>
    <property type="evidence" value="ECO:0007669"/>
    <property type="project" value="UniProtKB-KW"/>
</dbReference>
<reference evidence="11" key="1">
    <citation type="journal article" date="2021" name="IMA Fungus">
        <title>Genomic characterization of three marine fungi, including Emericellopsis atlantica sp. nov. with signatures of a generalist lifestyle and marine biomass degradation.</title>
        <authorList>
            <person name="Hagestad O.C."/>
            <person name="Hou L."/>
            <person name="Andersen J.H."/>
            <person name="Hansen E.H."/>
            <person name="Altermark B."/>
            <person name="Li C."/>
            <person name="Kuhnert E."/>
            <person name="Cox R.J."/>
            <person name="Crous P.W."/>
            <person name="Spatafora J.W."/>
            <person name="Lail K."/>
            <person name="Amirebrahimi M."/>
            <person name="Lipzen A."/>
            <person name="Pangilinan J."/>
            <person name="Andreopoulos W."/>
            <person name="Hayes R.D."/>
            <person name="Ng V."/>
            <person name="Grigoriev I.V."/>
            <person name="Jackson S.A."/>
            <person name="Sutton T.D.S."/>
            <person name="Dobson A.D.W."/>
            <person name="Rama T."/>
        </authorList>
    </citation>
    <scope>NUCLEOTIDE SEQUENCE</scope>
    <source>
        <strain evidence="11">TRa018bII</strain>
    </source>
</reference>
<dbReference type="GO" id="GO:0005524">
    <property type="term" value="F:ATP binding"/>
    <property type="evidence" value="ECO:0007669"/>
    <property type="project" value="UniProtKB-UniRule"/>
</dbReference>
<comment type="domain">
    <text evidence="7">The Q motif is unique to and characteristic of the DEAD box family of RNA helicases and controls ATP binding and hydrolysis.</text>
</comment>
<comment type="similarity">
    <text evidence="7">Belongs to the DEAD box helicase family.</text>
</comment>
<protein>
    <recommendedName>
        <fullName evidence="7">ATP-dependent RNA helicase</fullName>
        <ecNumber evidence="7">3.6.4.13</ecNumber>
    </recommendedName>
</protein>
<keyword evidence="3 7" id="KW-0347">Helicase</keyword>
<dbReference type="PROSITE" id="PS51192">
    <property type="entry name" value="HELICASE_ATP_BIND_1"/>
    <property type="match status" value="1"/>
</dbReference>
<dbReference type="Pfam" id="PF00271">
    <property type="entry name" value="Helicase_C"/>
    <property type="match status" value="1"/>
</dbReference>
<dbReference type="AlphaFoldDB" id="A0A9P7YBT9"/>
<dbReference type="InterPro" id="IPR014001">
    <property type="entry name" value="Helicase_ATP-bd"/>
</dbReference>
<evidence type="ECO:0000256" key="8">
    <source>
        <dbReference type="SAM" id="MobiDB-lite"/>
    </source>
</evidence>
<dbReference type="InterPro" id="IPR001650">
    <property type="entry name" value="Helicase_C-like"/>
</dbReference>
<organism evidence="11 12">
    <name type="scientific">Amylocarpus encephaloides</name>
    <dbReference type="NCBI Taxonomy" id="45428"/>
    <lineage>
        <taxon>Eukaryota</taxon>
        <taxon>Fungi</taxon>
        <taxon>Dikarya</taxon>
        <taxon>Ascomycota</taxon>
        <taxon>Pezizomycotina</taxon>
        <taxon>Leotiomycetes</taxon>
        <taxon>Helotiales</taxon>
        <taxon>Helotiales incertae sedis</taxon>
        <taxon>Amylocarpus</taxon>
    </lineage>
</organism>
<evidence type="ECO:0000256" key="5">
    <source>
        <dbReference type="ARBA" id="ARBA00022884"/>
    </source>
</evidence>
<evidence type="ECO:0000256" key="2">
    <source>
        <dbReference type="ARBA" id="ARBA00022801"/>
    </source>
</evidence>
<feature type="compositionally biased region" description="Polar residues" evidence="8">
    <location>
        <begin position="720"/>
        <end position="734"/>
    </location>
</feature>
<feature type="region of interest" description="Disordered" evidence="8">
    <location>
        <begin position="114"/>
        <end position="299"/>
    </location>
</feature>
<feature type="domain" description="Helicase C-terminal" evidence="10">
    <location>
        <begin position="725"/>
        <end position="880"/>
    </location>
</feature>
<comment type="caution">
    <text evidence="11">The sequence shown here is derived from an EMBL/GenBank/DDBJ whole genome shotgun (WGS) entry which is preliminary data.</text>
</comment>
<dbReference type="SMART" id="SM00487">
    <property type="entry name" value="DEXDc"/>
    <property type="match status" value="1"/>
</dbReference>
<keyword evidence="1 7" id="KW-0547">Nucleotide-binding</keyword>